<evidence type="ECO:0000313" key="2">
    <source>
        <dbReference type="EMBL" id="AEL89257.1"/>
    </source>
</evidence>
<feature type="transmembrane region" description="Helical" evidence="1">
    <location>
        <begin position="96"/>
        <end position="116"/>
    </location>
</feature>
<geneLocation type="mitochondrion" evidence="2"/>
<dbReference type="GeneID" id="11122974"/>
<evidence type="ECO:0000256" key="1">
    <source>
        <dbReference type="SAM" id="Phobius"/>
    </source>
</evidence>
<protein>
    <submittedName>
        <fullName evidence="2">Uncharacterized protein</fullName>
    </submittedName>
</protein>
<reference evidence="2" key="1">
    <citation type="submission" date="2011-07" db="EMBL/GenBank/DDBJ databases">
        <authorList>
            <person name="Coyne R."/>
            <person name="Brami D."/>
            <person name="Johnson J."/>
            <person name="Hostetler J."/>
            <person name="Hannick L."/>
            <person name="Clark T."/>
            <person name="Cassidy-Hanley D."/>
            <person name="Inman J."/>
        </authorList>
    </citation>
    <scope>NUCLEOTIDE SEQUENCE</scope>
    <source>
        <strain evidence="2">G5</strain>
    </source>
</reference>
<proteinExistence type="predicted"/>
<keyword evidence="1" id="KW-0812">Transmembrane</keyword>
<gene>
    <name evidence="2" type="ORF">IMG5_M206952</name>
</gene>
<keyword evidence="1" id="KW-0472">Membrane</keyword>
<feature type="transmembrane region" description="Helical" evidence="1">
    <location>
        <begin position="136"/>
        <end position="156"/>
    </location>
</feature>
<name>G1FLB5_ICHMU</name>
<sequence length="164" mass="20702">MNYSFKFKKKSFKFFYIKKFKINYFDKFLCIYKNKINLLFLYKYFKSINYMKNNKTYNFKNLFIFSNLSIWRIKFKNNSLFNFKIKEIIEYNFSKVNIILSNVNLYNINMVFFFYSEIDNYLFLHYDNLLFNNFNYFILDYIYIYHYYNIFCNLIINPIVFKNL</sequence>
<dbReference type="RefSeq" id="YP_004841715.1">
    <property type="nucleotide sequence ID" value="NC_015981.1"/>
</dbReference>
<dbReference type="EMBL" id="JN227086">
    <property type="protein sequence ID" value="AEL89257.1"/>
    <property type="molecule type" value="Genomic_DNA"/>
</dbReference>
<accession>G1FLB5</accession>
<keyword evidence="2" id="KW-0496">Mitochondrion</keyword>
<organism evidence="2">
    <name type="scientific">Ichthyophthirius multifiliis</name>
    <name type="common">White spot disease agent</name>
    <name type="synonym">Ich</name>
    <dbReference type="NCBI Taxonomy" id="5932"/>
    <lineage>
        <taxon>Eukaryota</taxon>
        <taxon>Sar</taxon>
        <taxon>Alveolata</taxon>
        <taxon>Ciliophora</taxon>
        <taxon>Intramacronucleata</taxon>
        <taxon>Oligohymenophorea</taxon>
        <taxon>Hymenostomatida</taxon>
        <taxon>Ophryoglenina</taxon>
        <taxon>Ichthyophthirius</taxon>
    </lineage>
</organism>
<keyword evidence="1" id="KW-1133">Transmembrane helix</keyword>
<dbReference type="AlphaFoldDB" id="G1FLB5"/>